<comment type="caution">
    <text evidence="2">The sequence shown here is derived from an EMBL/GenBank/DDBJ whole genome shotgun (WGS) entry which is preliminary data.</text>
</comment>
<sequence length="433" mass="47456">MKKTLISSLLMGYLATSSFSAHVLAAGDNNVLSAVQISPSIDAKTNTNGLSDWLPKVMQRFNALPEVQAQIARKQEAKLSIQAADKAVYNPEIGANYQKGIDTQYSLGLNQTIDWGDKRGVATRIAQLQAEVLLSTITLERNQMLSTRLQALATQNLAKKKLKFQEKQYNLAKAQLSIAKQRLQTGDLSNVEVKMMELDLANNAANFAMAEQDSLAAEGKVMALFGDVDLPFEDFVDALSASASVTEVTPDLPALKSAYQQVMLAKIGVDQVKAQTAADPTLSLTAGREGNGSLVGIGVSVPLQIRNNYSKNLEVASQKTAVSEQVYLGRERVLTQQQKQFDRSLPRLKQRYIDWRDVVQNSARDAAISISQQWKTGDISTSDYLQGQRQLTSSYTAGLMLEGALYQIWLGWMGESGQLERFIDQQLPASASK</sequence>
<organism evidence="2 3">
    <name type="scientific">Shewanella surugensis</name>
    <dbReference type="NCBI Taxonomy" id="212020"/>
    <lineage>
        <taxon>Bacteria</taxon>
        <taxon>Pseudomonadati</taxon>
        <taxon>Pseudomonadota</taxon>
        <taxon>Gammaproteobacteria</taxon>
        <taxon>Alteromonadales</taxon>
        <taxon>Shewanellaceae</taxon>
        <taxon>Shewanella</taxon>
    </lineage>
</organism>
<feature type="signal peptide" evidence="1">
    <location>
        <begin position="1"/>
        <end position="25"/>
    </location>
</feature>
<evidence type="ECO:0000256" key="1">
    <source>
        <dbReference type="SAM" id="SignalP"/>
    </source>
</evidence>
<proteinExistence type="predicted"/>
<protein>
    <submittedName>
        <fullName evidence="2">TolC family protein</fullName>
    </submittedName>
</protein>
<dbReference type="EMBL" id="JAKIKS010000102">
    <property type="protein sequence ID" value="MCL1126693.1"/>
    <property type="molecule type" value="Genomic_DNA"/>
</dbReference>
<evidence type="ECO:0000313" key="2">
    <source>
        <dbReference type="EMBL" id="MCL1126693.1"/>
    </source>
</evidence>
<keyword evidence="3" id="KW-1185">Reference proteome</keyword>
<accession>A0ABT0LG74</accession>
<keyword evidence="1" id="KW-0732">Signal</keyword>
<dbReference type="Gene3D" id="1.20.1600.10">
    <property type="entry name" value="Outer membrane efflux proteins (OEP)"/>
    <property type="match status" value="1"/>
</dbReference>
<evidence type="ECO:0000313" key="3">
    <source>
        <dbReference type="Proteomes" id="UP001203423"/>
    </source>
</evidence>
<feature type="chain" id="PRO_5045326311" evidence="1">
    <location>
        <begin position="26"/>
        <end position="433"/>
    </location>
</feature>
<dbReference type="RefSeq" id="WP_248942108.1">
    <property type="nucleotide sequence ID" value="NZ_JAKIKS010000102.1"/>
</dbReference>
<dbReference type="Proteomes" id="UP001203423">
    <property type="component" value="Unassembled WGS sequence"/>
</dbReference>
<gene>
    <name evidence="2" type="ORF">L2764_19945</name>
</gene>
<name>A0ABT0LG74_9GAMM</name>
<dbReference type="SUPFAM" id="SSF56954">
    <property type="entry name" value="Outer membrane efflux proteins (OEP)"/>
    <property type="match status" value="1"/>
</dbReference>
<reference evidence="2 3" key="1">
    <citation type="submission" date="2022-01" db="EMBL/GenBank/DDBJ databases">
        <title>Whole genome-based taxonomy of the Shewanellaceae.</title>
        <authorList>
            <person name="Martin-Rodriguez A.J."/>
        </authorList>
    </citation>
    <scope>NUCLEOTIDE SEQUENCE [LARGE SCALE GENOMIC DNA]</scope>
    <source>
        <strain evidence="2 3">DSM 17177</strain>
    </source>
</reference>